<dbReference type="Proteomes" id="UP000447355">
    <property type="component" value="Unassembled WGS sequence"/>
</dbReference>
<dbReference type="SMART" id="SM00530">
    <property type="entry name" value="HTH_XRE"/>
    <property type="match status" value="1"/>
</dbReference>
<accession>A0A845GT91</accession>
<dbReference type="InterPro" id="IPR001387">
    <property type="entry name" value="Cro/C1-type_HTH"/>
</dbReference>
<comment type="caution">
    <text evidence="2">The sequence shown here is derived from an EMBL/GenBank/DDBJ whole genome shotgun (WGS) entry which is preliminary data.</text>
</comment>
<gene>
    <name evidence="2" type="ORF">GTP90_24005</name>
</gene>
<reference evidence="2" key="1">
    <citation type="submission" date="2019-12" db="EMBL/GenBank/DDBJ databases">
        <title>Novel species isolated from a subtropical stream in China.</title>
        <authorList>
            <person name="Lu H."/>
        </authorList>
    </citation>
    <scope>NUCLEOTIDE SEQUENCE [LARGE SCALE GENOMIC DNA]</scope>
    <source>
        <strain evidence="2">FT81W</strain>
    </source>
</reference>
<evidence type="ECO:0000313" key="2">
    <source>
        <dbReference type="EMBL" id="MYM96925.1"/>
    </source>
</evidence>
<evidence type="ECO:0000313" key="3">
    <source>
        <dbReference type="Proteomes" id="UP000447355"/>
    </source>
</evidence>
<dbReference type="EMBL" id="WWCX01000057">
    <property type="protein sequence ID" value="MYM96925.1"/>
    <property type="molecule type" value="Genomic_DNA"/>
</dbReference>
<evidence type="ECO:0000259" key="1">
    <source>
        <dbReference type="PROSITE" id="PS50943"/>
    </source>
</evidence>
<proteinExistence type="predicted"/>
<dbReference type="SUPFAM" id="SSF47413">
    <property type="entry name" value="lambda repressor-like DNA-binding domains"/>
    <property type="match status" value="1"/>
</dbReference>
<dbReference type="Pfam" id="PF01381">
    <property type="entry name" value="HTH_3"/>
    <property type="match status" value="1"/>
</dbReference>
<name>A0A845GT91_9BURK</name>
<dbReference type="GO" id="GO:0003677">
    <property type="term" value="F:DNA binding"/>
    <property type="evidence" value="ECO:0007669"/>
    <property type="project" value="InterPro"/>
</dbReference>
<feature type="domain" description="HTH cro/C1-type" evidence="1">
    <location>
        <begin position="55"/>
        <end position="108"/>
    </location>
</feature>
<dbReference type="PROSITE" id="PS50943">
    <property type="entry name" value="HTH_CROC1"/>
    <property type="match status" value="1"/>
</dbReference>
<dbReference type="RefSeq" id="WP_161085904.1">
    <property type="nucleotide sequence ID" value="NZ_WWCX01000057.1"/>
</dbReference>
<protein>
    <submittedName>
        <fullName evidence="2">Helix-turn-helix domain-containing protein</fullName>
    </submittedName>
</protein>
<sequence>MNAPINIQILNGPDGLPAFAVIPYGDYLNMTKCQPERTVPNEVVGKVIKDGLTPIRAWREHLGLTQAEVASRLGIAQSSYAVQESSAKLRKSTREKIAVVLGVSLEQLNF</sequence>
<dbReference type="InterPro" id="IPR010982">
    <property type="entry name" value="Lambda_DNA-bd_dom_sf"/>
</dbReference>
<dbReference type="CDD" id="cd00093">
    <property type="entry name" value="HTH_XRE"/>
    <property type="match status" value="1"/>
</dbReference>
<dbReference type="AlphaFoldDB" id="A0A845GT91"/>
<dbReference type="Gene3D" id="1.10.260.40">
    <property type="entry name" value="lambda repressor-like DNA-binding domains"/>
    <property type="match status" value="1"/>
</dbReference>
<organism evidence="2 3">
    <name type="scientific">Duganella vulcania</name>
    <dbReference type="NCBI Taxonomy" id="2692166"/>
    <lineage>
        <taxon>Bacteria</taxon>
        <taxon>Pseudomonadati</taxon>
        <taxon>Pseudomonadota</taxon>
        <taxon>Betaproteobacteria</taxon>
        <taxon>Burkholderiales</taxon>
        <taxon>Oxalobacteraceae</taxon>
        <taxon>Telluria group</taxon>
        <taxon>Duganella</taxon>
    </lineage>
</organism>